<reference evidence="3 4" key="1">
    <citation type="submission" date="2015-05" db="EMBL/GenBank/DDBJ databases">
        <authorList>
            <person name="Goodhead I."/>
        </authorList>
    </citation>
    <scope>NUCLEOTIDE SEQUENCE [LARGE SCALE GENOMIC DNA]</scope>
    <source>
        <strain evidence="4">morsitans</strain>
    </source>
</reference>
<evidence type="ECO:0000313" key="4">
    <source>
        <dbReference type="Proteomes" id="UP000245838"/>
    </source>
</evidence>
<dbReference type="PANTHER" id="PTHR43362:SF1">
    <property type="entry name" value="MANNITOL DEHYDROGENASE 2-RELATED"/>
    <property type="match status" value="1"/>
</dbReference>
<dbReference type="InterPro" id="IPR013328">
    <property type="entry name" value="6PGD_dom2"/>
</dbReference>
<feature type="domain" description="Mannitol dehydrogenase C-terminal" evidence="2">
    <location>
        <begin position="1"/>
        <end position="104"/>
    </location>
</feature>
<name>A0A193QLJ9_SODGM</name>
<dbReference type="AlphaFoldDB" id="A0A193QLJ9"/>
<dbReference type="Pfam" id="PF08125">
    <property type="entry name" value="Mannitol_dh_C"/>
    <property type="match status" value="1"/>
</dbReference>
<dbReference type="InterPro" id="IPR013118">
    <property type="entry name" value="Mannitol_DH_C"/>
</dbReference>
<dbReference type="Proteomes" id="UP000245838">
    <property type="component" value="Chromosome sggmmb4_Chromosome"/>
</dbReference>
<dbReference type="Gene3D" id="1.10.1040.10">
    <property type="entry name" value="N-(1-d-carboxylethyl)-l-norvaline Dehydrogenase, domain 2"/>
    <property type="match status" value="1"/>
</dbReference>
<evidence type="ECO:0000313" key="3">
    <source>
        <dbReference type="EMBL" id="CRL46042.1"/>
    </source>
</evidence>
<gene>
    <name evidence="3" type="ORF">SGGMMB4_04280</name>
</gene>
<dbReference type="InterPro" id="IPR050988">
    <property type="entry name" value="Mannitol_DH/Oxidoreductase"/>
</dbReference>
<sequence length="118" mass="13089">MDGSQKLPQRMLEPIRQHLVQRTDYRHLAVGVAGWMRYILAEDEQGNAIEVVDPLNGTLQAVNRQHPSGPARVQALLGIRSIFNDDLPANAQFVAAVTDAYEWLCRLGARAAVEALSR</sequence>
<evidence type="ECO:0000259" key="2">
    <source>
        <dbReference type="Pfam" id="PF08125"/>
    </source>
</evidence>
<dbReference type="EMBL" id="LN854557">
    <property type="protein sequence ID" value="CRL46042.1"/>
    <property type="molecule type" value="Genomic_DNA"/>
</dbReference>
<protein>
    <recommendedName>
        <fullName evidence="2">Mannitol dehydrogenase C-terminal domain-containing protein</fullName>
    </recommendedName>
</protein>
<keyword evidence="1" id="KW-0560">Oxidoreductase</keyword>
<dbReference type="GO" id="GO:0016616">
    <property type="term" value="F:oxidoreductase activity, acting on the CH-OH group of donors, NAD or NADP as acceptor"/>
    <property type="evidence" value="ECO:0007669"/>
    <property type="project" value="TreeGrafter"/>
</dbReference>
<dbReference type="InterPro" id="IPR008927">
    <property type="entry name" value="6-PGluconate_DH-like_C_sf"/>
</dbReference>
<evidence type="ECO:0000256" key="1">
    <source>
        <dbReference type="ARBA" id="ARBA00023002"/>
    </source>
</evidence>
<proteinExistence type="predicted"/>
<organism evidence="3 4">
    <name type="scientific">Sodalis glossinidius (strain morsitans)</name>
    <dbReference type="NCBI Taxonomy" id="343509"/>
    <lineage>
        <taxon>Bacteria</taxon>
        <taxon>Pseudomonadati</taxon>
        <taxon>Pseudomonadota</taxon>
        <taxon>Gammaproteobacteria</taxon>
        <taxon>Enterobacterales</taxon>
        <taxon>Bruguierivoracaceae</taxon>
        <taxon>Sodalis</taxon>
    </lineage>
</organism>
<dbReference type="PANTHER" id="PTHR43362">
    <property type="entry name" value="MANNITOL DEHYDROGENASE DSF1-RELATED"/>
    <property type="match status" value="1"/>
</dbReference>
<accession>A0A193QLJ9</accession>
<dbReference type="SUPFAM" id="SSF48179">
    <property type="entry name" value="6-phosphogluconate dehydrogenase C-terminal domain-like"/>
    <property type="match status" value="1"/>
</dbReference>